<keyword evidence="3" id="KW-1185">Reference proteome</keyword>
<protein>
    <recommendedName>
        <fullName evidence="4">Lipoprotein</fullName>
    </recommendedName>
</protein>
<proteinExistence type="predicted"/>
<feature type="chain" id="PRO_5021810860" description="Lipoprotein" evidence="1">
    <location>
        <begin position="24"/>
        <end position="162"/>
    </location>
</feature>
<organism evidence="2 3">
    <name type="scientific">Skermanella aerolata</name>
    <dbReference type="NCBI Taxonomy" id="393310"/>
    <lineage>
        <taxon>Bacteria</taxon>
        <taxon>Pseudomonadati</taxon>
        <taxon>Pseudomonadota</taxon>
        <taxon>Alphaproteobacteria</taxon>
        <taxon>Rhodospirillales</taxon>
        <taxon>Azospirillaceae</taxon>
        <taxon>Skermanella</taxon>
    </lineage>
</organism>
<dbReference type="OrthoDB" id="6027335at2"/>
<accession>A0A512DM98</accession>
<dbReference type="RefSeq" id="WP_052830917.1">
    <property type="nucleotide sequence ID" value="NZ_BJYZ01000006.1"/>
</dbReference>
<sequence>MDKPAMPFPAVLIALALALPLSACNQPIQQTLGCDFAPYMAARQIPELALVPVQPGTMTPIPLNSVSFSDSFTAESVLVQYTGAQRTPTGTVEVTTRMVNCTDWPLVVEGRTNFFDAGQRPVEPVSAWQKIHLPPRSVGHYSEMSMDAKRVQTYLTELRSAP</sequence>
<feature type="signal peptide" evidence="1">
    <location>
        <begin position="1"/>
        <end position="23"/>
    </location>
</feature>
<comment type="caution">
    <text evidence="2">The sequence shown here is derived from an EMBL/GenBank/DDBJ whole genome shotgun (WGS) entry which is preliminary data.</text>
</comment>
<gene>
    <name evidence="2" type="ORF">SAE02_17450</name>
</gene>
<dbReference type="EMBL" id="BJYZ01000006">
    <property type="protein sequence ID" value="GEO37597.1"/>
    <property type="molecule type" value="Genomic_DNA"/>
</dbReference>
<evidence type="ECO:0000313" key="3">
    <source>
        <dbReference type="Proteomes" id="UP000321523"/>
    </source>
</evidence>
<name>A0A512DM98_9PROT</name>
<keyword evidence="1" id="KW-0732">Signal</keyword>
<reference evidence="2 3" key="1">
    <citation type="submission" date="2019-07" db="EMBL/GenBank/DDBJ databases">
        <title>Whole genome shotgun sequence of Skermanella aerolata NBRC 106429.</title>
        <authorList>
            <person name="Hosoyama A."/>
            <person name="Uohara A."/>
            <person name="Ohji S."/>
            <person name="Ichikawa N."/>
        </authorList>
    </citation>
    <scope>NUCLEOTIDE SEQUENCE [LARGE SCALE GENOMIC DNA]</scope>
    <source>
        <strain evidence="2 3">NBRC 106429</strain>
    </source>
</reference>
<dbReference type="AlphaFoldDB" id="A0A512DM98"/>
<evidence type="ECO:0008006" key="4">
    <source>
        <dbReference type="Google" id="ProtNLM"/>
    </source>
</evidence>
<evidence type="ECO:0000256" key="1">
    <source>
        <dbReference type="SAM" id="SignalP"/>
    </source>
</evidence>
<dbReference type="Proteomes" id="UP000321523">
    <property type="component" value="Unassembled WGS sequence"/>
</dbReference>
<evidence type="ECO:0000313" key="2">
    <source>
        <dbReference type="EMBL" id="GEO37597.1"/>
    </source>
</evidence>